<gene>
    <name evidence="1" type="ORF">E6O75_ATG07672</name>
</gene>
<proteinExistence type="predicted"/>
<name>A0A4Z1NZF7_9PEZI</name>
<dbReference type="STRING" id="86259.A0A4Z1NZF7"/>
<organism evidence="1 2">
    <name type="scientific">Venturia nashicola</name>
    <dbReference type="NCBI Taxonomy" id="86259"/>
    <lineage>
        <taxon>Eukaryota</taxon>
        <taxon>Fungi</taxon>
        <taxon>Dikarya</taxon>
        <taxon>Ascomycota</taxon>
        <taxon>Pezizomycotina</taxon>
        <taxon>Dothideomycetes</taxon>
        <taxon>Pleosporomycetidae</taxon>
        <taxon>Venturiales</taxon>
        <taxon>Venturiaceae</taxon>
        <taxon>Venturia</taxon>
    </lineage>
</organism>
<sequence>MCRVCLIRKGLALRSRHRVPFHLVYCQHQTRHLLPSLFSKSIRKFPRRKRPSVLSASVTDTWLISGTSLTNIATNPQPVSSSAFIAVVAEILPEGLNHKGFRNLAGMLNHKYFSVYADKKLQEREWHSDDVYIVERRFVEFVELAVKSVYTPGFSKF</sequence>
<accession>A0A4Z1NZF7</accession>
<reference evidence="1 2" key="1">
    <citation type="submission" date="2019-04" db="EMBL/GenBank/DDBJ databases">
        <title>High contiguity whole genome sequence and gene annotation resource for two Venturia nashicola isolates.</title>
        <authorList>
            <person name="Prokchorchik M."/>
            <person name="Won K."/>
            <person name="Lee Y."/>
            <person name="Choi E.D."/>
            <person name="Segonzac C."/>
            <person name="Sohn K.H."/>
        </authorList>
    </citation>
    <scope>NUCLEOTIDE SEQUENCE [LARGE SCALE GENOMIC DNA]</scope>
    <source>
        <strain evidence="1 2">PRI2</strain>
    </source>
</reference>
<dbReference type="Proteomes" id="UP000298493">
    <property type="component" value="Unassembled WGS sequence"/>
</dbReference>
<keyword evidence="2" id="KW-1185">Reference proteome</keyword>
<protein>
    <submittedName>
        <fullName evidence="1">Duf563 domain-containing protein</fullName>
    </submittedName>
</protein>
<dbReference type="EMBL" id="SNSC02000011">
    <property type="protein sequence ID" value="TID20212.1"/>
    <property type="molecule type" value="Genomic_DNA"/>
</dbReference>
<evidence type="ECO:0000313" key="1">
    <source>
        <dbReference type="EMBL" id="TID20212.1"/>
    </source>
</evidence>
<comment type="caution">
    <text evidence="1">The sequence shown here is derived from an EMBL/GenBank/DDBJ whole genome shotgun (WGS) entry which is preliminary data.</text>
</comment>
<dbReference type="AlphaFoldDB" id="A0A4Z1NZF7"/>
<evidence type="ECO:0000313" key="2">
    <source>
        <dbReference type="Proteomes" id="UP000298493"/>
    </source>
</evidence>